<keyword evidence="1" id="KW-0472">Membrane</keyword>
<protein>
    <recommendedName>
        <fullName evidence="2">LysM domain-containing protein</fullName>
    </recommendedName>
</protein>
<name>A0A919P5N3_9CELL</name>
<comment type="caution">
    <text evidence="3">The sequence shown here is derived from an EMBL/GenBank/DDBJ whole genome shotgun (WGS) entry which is preliminary data.</text>
</comment>
<keyword evidence="4" id="KW-1185">Reference proteome</keyword>
<dbReference type="CDD" id="cd00118">
    <property type="entry name" value="LysM"/>
    <property type="match status" value="1"/>
</dbReference>
<evidence type="ECO:0000313" key="3">
    <source>
        <dbReference type="EMBL" id="GIG23185.1"/>
    </source>
</evidence>
<evidence type="ECO:0000256" key="1">
    <source>
        <dbReference type="SAM" id="Phobius"/>
    </source>
</evidence>
<proteinExistence type="predicted"/>
<keyword evidence="1" id="KW-1133">Transmembrane helix</keyword>
<dbReference type="Proteomes" id="UP000632740">
    <property type="component" value="Unassembled WGS sequence"/>
</dbReference>
<dbReference type="Gene3D" id="3.10.350.10">
    <property type="entry name" value="LysM domain"/>
    <property type="match status" value="1"/>
</dbReference>
<dbReference type="SMART" id="SM00257">
    <property type="entry name" value="LysM"/>
    <property type="match status" value="1"/>
</dbReference>
<keyword evidence="1" id="KW-0812">Transmembrane</keyword>
<feature type="transmembrane region" description="Helical" evidence="1">
    <location>
        <begin position="46"/>
        <end position="65"/>
    </location>
</feature>
<gene>
    <name evidence="3" type="ORF">Cch01nite_39090</name>
</gene>
<dbReference type="InterPro" id="IPR036779">
    <property type="entry name" value="LysM_dom_sf"/>
</dbReference>
<evidence type="ECO:0000259" key="2">
    <source>
        <dbReference type="PROSITE" id="PS51782"/>
    </source>
</evidence>
<evidence type="ECO:0000313" key="4">
    <source>
        <dbReference type="Proteomes" id="UP000632740"/>
    </source>
</evidence>
<reference evidence="3" key="1">
    <citation type="submission" date="2021-01" db="EMBL/GenBank/DDBJ databases">
        <title>Whole genome shotgun sequence of Cellulomonas chitinilytica NBRC 110799.</title>
        <authorList>
            <person name="Komaki H."/>
            <person name="Tamura T."/>
        </authorList>
    </citation>
    <scope>NUCLEOTIDE SEQUENCE</scope>
    <source>
        <strain evidence="3">NBRC 110799</strain>
    </source>
</reference>
<feature type="domain" description="LysM" evidence="2">
    <location>
        <begin position="80"/>
        <end position="130"/>
    </location>
</feature>
<accession>A0A919P5N3</accession>
<organism evidence="3 4">
    <name type="scientific">Cellulomonas chitinilytica</name>
    <dbReference type="NCBI Taxonomy" id="398759"/>
    <lineage>
        <taxon>Bacteria</taxon>
        <taxon>Bacillati</taxon>
        <taxon>Actinomycetota</taxon>
        <taxon>Actinomycetes</taxon>
        <taxon>Micrococcales</taxon>
        <taxon>Cellulomonadaceae</taxon>
        <taxon>Cellulomonas</taxon>
    </lineage>
</organism>
<dbReference type="SUPFAM" id="SSF54106">
    <property type="entry name" value="LysM domain"/>
    <property type="match status" value="1"/>
</dbReference>
<dbReference type="EMBL" id="BONK01000016">
    <property type="protein sequence ID" value="GIG23185.1"/>
    <property type="molecule type" value="Genomic_DNA"/>
</dbReference>
<dbReference type="Pfam" id="PF01476">
    <property type="entry name" value="LysM"/>
    <property type="match status" value="1"/>
</dbReference>
<dbReference type="PROSITE" id="PS51782">
    <property type="entry name" value="LYSM"/>
    <property type="match status" value="1"/>
</dbReference>
<dbReference type="AlphaFoldDB" id="A0A919P5N3"/>
<dbReference type="InterPro" id="IPR018392">
    <property type="entry name" value="LysM"/>
</dbReference>
<dbReference type="RefSeq" id="WP_203758183.1">
    <property type="nucleotide sequence ID" value="NZ_BONK01000016.1"/>
</dbReference>
<sequence>MTALVMTRPGVVRVPVSARTAGAVRRDRPVPPAGGGQLRLTARGRVVLAFLALLLVGVGLVMTQADRASADGPSGAVEVVRHVVQPGETLWGIARQVAGPGEDVRDVVLQLVELNRLPSAGLMAGQSIVVPAA</sequence>